<evidence type="ECO:0000313" key="3">
    <source>
        <dbReference type="Proteomes" id="UP000611459"/>
    </source>
</evidence>
<proteinExistence type="predicted"/>
<gene>
    <name evidence="2" type="ORF">J4M89_25805</name>
    <name evidence="1" type="ORF">JIN94_19020</name>
</gene>
<dbReference type="EMBL" id="JAENIB010000007">
    <property type="protein sequence ID" value="MBK1931982.1"/>
    <property type="molecule type" value="Genomic_DNA"/>
</dbReference>
<dbReference type="Proteomes" id="UP000611459">
    <property type="component" value="Unassembled WGS sequence"/>
</dbReference>
<evidence type="ECO:0000313" key="2">
    <source>
        <dbReference type="EMBL" id="MBO1832807.1"/>
    </source>
</evidence>
<organism evidence="1 3">
    <name type="scientific">Burkholderia contaminans</name>
    <dbReference type="NCBI Taxonomy" id="488447"/>
    <lineage>
        <taxon>Bacteria</taxon>
        <taxon>Pseudomonadati</taxon>
        <taxon>Pseudomonadota</taxon>
        <taxon>Betaproteobacteria</taxon>
        <taxon>Burkholderiales</taxon>
        <taxon>Burkholderiaceae</taxon>
        <taxon>Burkholderia</taxon>
        <taxon>Burkholderia cepacia complex</taxon>
    </lineage>
</organism>
<protein>
    <submittedName>
        <fullName evidence="1">Uncharacterized protein</fullName>
    </submittedName>
</protein>
<evidence type="ECO:0000313" key="4">
    <source>
        <dbReference type="Proteomes" id="UP000664048"/>
    </source>
</evidence>
<reference evidence="1" key="1">
    <citation type="submission" date="2021-01" db="EMBL/GenBank/DDBJ databases">
        <title>Outbreak of Burkholderia contaminns endophthalmitis traced to a clinical ventilation system.</title>
        <authorList>
            <person name="Lipuma J."/>
            <person name="Spilker T."/>
            <person name="Kratholm J."/>
        </authorList>
    </citation>
    <scope>NUCLEOTIDE SEQUENCE</scope>
    <source>
        <strain evidence="1">HI4954</strain>
    </source>
</reference>
<accession>A0AAP1V6H3</accession>
<sequence length="348" mass="38118">MNSDLNAVAETFGAGGMADAMLRLETTFGLEHPVFTRGDHQRELSSGDSRLDAYWEWTAHQVEADDMTVERAVWLAAVKEGDRIWWEDPDASSSSNWYTVLQIKSDSGRIERSDVIVVLTTTSGSLAEVHPRELHKQSPWASFPEVPASRHDAAYRALRTYFFGNDVVLDEMDDAWRRSASGDEWTMLVVVQTTGDDDGPTSASLSFNVRFAPNGPAVVEAFAIDSAGTVWGHQSGTQLLPLKETRSKEAKTEAMVLRVKALGLLQQAEAVDALKPFVVLIGHGDETTACLAWNHNEPSRKEVEALLGGELGAHRGHRVLVESKVTLEDIAGVALNARIPDILNSLIS</sequence>
<dbReference type="EMBL" id="JAGEMX010000009">
    <property type="protein sequence ID" value="MBO1832807.1"/>
    <property type="molecule type" value="Genomic_DNA"/>
</dbReference>
<dbReference type="AlphaFoldDB" id="A0AAP1V6H3"/>
<reference evidence="2 4" key="2">
    <citation type="submission" date="2021-03" db="EMBL/GenBank/DDBJ databases">
        <title>Clinical course, treatment and visual outcome of an outbreak of Burkholderia contaminans endophthalmitis following cataract surgery.</title>
        <authorList>
            <person name="Lind C."/>
            <person name="Olsen K."/>
            <person name="Angelsen N.K."/>
            <person name="Krefting E.A."/>
            <person name="Fossen K."/>
            <person name="Gravningen K."/>
            <person name="Depoorter E."/>
            <person name="Vandamme P."/>
            <person name="Bertelsen G."/>
        </authorList>
    </citation>
    <scope>NUCLEOTIDE SEQUENCE [LARGE SCALE GENOMIC DNA]</scope>
    <source>
        <strain evidence="2 4">51242556</strain>
    </source>
</reference>
<name>A0AAP1V6H3_9BURK</name>
<keyword evidence="4" id="KW-1185">Reference proteome</keyword>
<dbReference type="RefSeq" id="WP_174962413.1">
    <property type="nucleotide sequence ID" value="NZ_JAENHZ010000008.1"/>
</dbReference>
<comment type="caution">
    <text evidence="1">The sequence shown here is derived from an EMBL/GenBank/DDBJ whole genome shotgun (WGS) entry which is preliminary data.</text>
</comment>
<evidence type="ECO:0000313" key="1">
    <source>
        <dbReference type="EMBL" id="MBK1931982.1"/>
    </source>
</evidence>
<dbReference type="Proteomes" id="UP000664048">
    <property type="component" value="Unassembled WGS sequence"/>
</dbReference>